<organism evidence="2 3">
    <name type="scientific">Saccoglossus kowalevskii</name>
    <name type="common">Acorn worm</name>
    <dbReference type="NCBI Taxonomy" id="10224"/>
    <lineage>
        <taxon>Eukaryota</taxon>
        <taxon>Metazoa</taxon>
        <taxon>Hemichordata</taxon>
        <taxon>Enteropneusta</taxon>
        <taxon>Harrimaniidae</taxon>
        <taxon>Saccoglossus</taxon>
    </lineage>
</organism>
<feature type="region of interest" description="Disordered" evidence="1">
    <location>
        <begin position="20"/>
        <end position="163"/>
    </location>
</feature>
<dbReference type="GeneID" id="102807516"/>
<keyword evidence="2" id="KW-1185">Reference proteome</keyword>
<dbReference type="Proteomes" id="UP000694865">
    <property type="component" value="Unplaced"/>
</dbReference>
<feature type="compositionally biased region" description="Basic and acidic residues" evidence="1">
    <location>
        <begin position="68"/>
        <end position="77"/>
    </location>
</feature>
<protein>
    <submittedName>
        <fullName evidence="3">Uncharacterized protein LOC102807516</fullName>
    </submittedName>
</protein>
<feature type="compositionally biased region" description="Polar residues" evidence="1">
    <location>
        <begin position="43"/>
        <end position="62"/>
    </location>
</feature>
<evidence type="ECO:0000313" key="3">
    <source>
        <dbReference type="RefSeq" id="XP_006825451.1"/>
    </source>
</evidence>
<name>A0ABM0MZL0_SACKO</name>
<sequence>MLHSAAHPRIPDHCMDLSQEIDDRSVNKNSEQLNTKKRGGKLLSQSAEDPLMTETSHGSQDLGTLDDNETRQRRSGVEIDASNVTSNGVERLPFNLSDVPSDEFNSFTLSGLDEEDTGKAWYENSDEEDSMEPTPRPVVRKTANTNRGKSTSKDKTNKHIYFL</sequence>
<dbReference type="RefSeq" id="XP_006825451.1">
    <property type="nucleotide sequence ID" value="XM_006825388.1"/>
</dbReference>
<evidence type="ECO:0000313" key="2">
    <source>
        <dbReference type="Proteomes" id="UP000694865"/>
    </source>
</evidence>
<gene>
    <name evidence="3" type="primary">LOC102807516</name>
</gene>
<evidence type="ECO:0000256" key="1">
    <source>
        <dbReference type="SAM" id="MobiDB-lite"/>
    </source>
</evidence>
<reference evidence="3" key="1">
    <citation type="submission" date="2025-08" db="UniProtKB">
        <authorList>
            <consortium name="RefSeq"/>
        </authorList>
    </citation>
    <scope>IDENTIFICATION</scope>
    <source>
        <tissue evidence="3">Testes</tissue>
    </source>
</reference>
<accession>A0ABM0MZL0</accession>
<proteinExistence type="predicted"/>